<dbReference type="Proteomes" id="UP000270291">
    <property type="component" value="Unassembled WGS sequence"/>
</dbReference>
<accession>A0A3R9MCR9</accession>
<dbReference type="OrthoDB" id="4540313at2"/>
<keyword evidence="2" id="KW-1185">Reference proteome</keyword>
<name>A0A3R9MCR9_9BACT</name>
<dbReference type="RefSeq" id="WP_125440495.1">
    <property type="nucleotide sequence ID" value="NZ_RWIU01000010.1"/>
</dbReference>
<sequence length="197" mass="22079">MELSLETPPKGVYEALRDGLGIRHTYNTLYFDVYSTGLTLTEPHPVYQLTLTSLINGSFLNEAFLVSWRFIVLENDSATAAIEVAVKSSPVEAYVFSRWNVGRYVEGTIEGVSRIETRISNQNMYLRLLQIPSLQLTALWLHGPNNPGGPIDFILPIVSPPAPVEPYLLYTPDTLLSILRPLANDYLDMNDFTEPFG</sequence>
<protein>
    <submittedName>
        <fullName evidence="1">Uncharacterized protein</fullName>
    </submittedName>
</protein>
<organism evidence="1 2">
    <name type="scientific">Hymenobacter perfusus</name>
    <dbReference type="NCBI Taxonomy" id="1236770"/>
    <lineage>
        <taxon>Bacteria</taxon>
        <taxon>Pseudomonadati</taxon>
        <taxon>Bacteroidota</taxon>
        <taxon>Cytophagia</taxon>
        <taxon>Cytophagales</taxon>
        <taxon>Hymenobacteraceae</taxon>
        <taxon>Hymenobacter</taxon>
    </lineage>
</organism>
<dbReference type="EMBL" id="RWIU01000010">
    <property type="protein sequence ID" value="RSK38975.1"/>
    <property type="molecule type" value="Genomic_DNA"/>
</dbReference>
<evidence type="ECO:0000313" key="1">
    <source>
        <dbReference type="EMBL" id="RSK38975.1"/>
    </source>
</evidence>
<reference evidence="1 2" key="1">
    <citation type="submission" date="2018-12" db="EMBL/GenBank/DDBJ databases">
        <authorList>
            <person name="Feng G."/>
            <person name="Zhu H."/>
        </authorList>
    </citation>
    <scope>NUCLEOTIDE SEQUENCE [LARGE SCALE GENOMIC DNA]</scope>
    <source>
        <strain evidence="1 2">LMG 26000</strain>
    </source>
</reference>
<gene>
    <name evidence="1" type="ORF">EI293_20860</name>
</gene>
<evidence type="ECO:0000313" key="2">
    <source>
        <dbReference type="Proteomes" id="UP000270291"/>
    </source>
</evidence>
<comment type="caution">
    <text evidence="1">The sequence shown here is derived from an EMBL/GenBank/DDBJ whole genome shotgun (WGS) entry which is preliminary data.</text>
</comment>
<proteinExistence type="predicted"/>
<dbReference type="AlphaFoldDB" id="A0A3R9MCR9"/>